<comment type="subunit">
    <text evidence="4 15 17">Homodimer.</text>
</comment>
<keyword evidence="7 15" id="KW-0963">Cytoplasm</keyword>
<evidence type="ECO:0000256" key="6">
    <source>
        <dbReference type="ARBA" id="ARBA00014679"/>
    </source>
</evidence>
<evidence type="ECO:0000259" key="18">
    <source>
        <dbReference type="Pfam" id="PF01746"/>
    </source>
</evidence>
<evidence type="ECO:0000256" key="16">
    <source>
        <dbReference type="PIRSR" id="PIRSR000386-1"/>
    </source>
</evidence>
<dbReference type="PANTHER" id="PTHR46417:SF1">
    <property type="entry name" value="TRNA (GUANINE-N(1)-)-METHYLTRANSFERASE"/>
    <property type="match status" value="1"/>
</dbReference>
<reference evidence="19 20" key="2">
    <citation type="submission" date="2020-01" db="EMBL/GenBank/DDBJ databases">
        <title>Clostridiaceae sp. nov. isolated from the gut of human by culturomics.</title>
        <authorList>
            <person name="Chang Y."/>
        </authorList>
    </citation>
    <scope>NUCLEOTIDE SEQUENCE [LARGE SCALE GENOMIC DNA]</scope>
    <source>
        <strain evidence="19 20">DONG20-135</strain>
    </source>
</reference>
<feature type="binding site" evidence="15 16">
    <location>
        <position position="110"/>
    </location>
    <ligand>
        <name>S-adenosyl-L-methionine</name>
        <dbReference type="ChEBI" id="CHEBI:59789"/>
    </ligand>
</feature>
<proteinExistence type="inferred from homology"/>
<dbReference type="Gene3D" id="3.40.1280.10">
    <property type="match status" value="1"/>
</dbReference>
<organism evidence="19 20">
    <name type="scientific">Copranaerobaculum intestinale</name>
    <dbReference type="NCBI Taxonomy" id="2692629"/>
    <lineage>
        <taxon>Bacteria</taxon>
        <taxon>Bacillati</taxon>
        <taxon>Bacillota</taxon>
        <taxon>Erysipelotrichia</taxon>
        <taxon>Erysipelotrichales</taxon>
        <taxon>Erysipelotrichaceae</taxon>
        <taxon>Copranaerobaculum</taxon>
    </lineage>
</organism>
<evidence type="ECO:0000256" key="1">
    <source>
        <dbReference type="ARBA" id="ARBA00002634"/>
    </source>
</evidence>
<evidence type="ECO:0000256" key="8">
    <source>
        <dbReference type="ARBA" id="ARBA00022603"/>
    </source>
</evidence>
<dbReference type="NCBIfam" id="TIGR00088">
    <property type="entry name" value="trmD"/>
    <property type="match status" value="1"/>
</dbReference>
<evidence type="ECO:0000256" key="10">
    <source>
        <dbReference type="ARBA" id="ARBA00022691"/>
    </source>
</evidence>
<dbReference type="GO" id="GO:0005829">
    <property type="term" value="C:cytosol"/>
    <property type="evidence" value="ECO:0007669"/>
    <property type="project" value="TreeGrafter"/>
</dbReference>
<dbReference type="Gene3D" id="1.10.1270.20">
    <property type="entry name" value="tRNA(m1g37)methyltransferase, domain 2"/>
    <property type="match status" value="1"/>
</dbReference>
<dbReference type="PIRSF" id="PIRSF000386">
    <property type="entry name" value="tRNA_mtase"/>
    <property type="match status" value="1"/>
</dbReference>
<evidence type="ECO:0000256" key="13">
    <source>
        <dbReference type="ARBA" id="ARBA00033392"/>
    </source>
</evidence>
<evidence type="ECO:0000313" key="19">
    <source>
        <dbReference type="EMBL" id="MXQ73580.1"/>
    </source>
</evidence>
<evidence type="ECO:0000313" key="20">
    <source>
        <dbReference type="Proteomes" id="UP000434036"/>
    </source>
</evidence>
<dbReference type="EC" id="2.1.1.228" evidence="5 15"/>
<sequence length="241" mass="27590">MRITMLTLFPEYFDSFRTTSIIKRALERELVTFETVNFRDYTLDKHNKVDDTPCGGGQGMLLSVQPIADCLKAIRTPGSLVVMMTPQGRTFNQQTAHEFADISHLIILCGHYEGFDERIRSYVDMEVSLGDFVLTGGEAAAVVIADAVMRLLPGVILEDSHADDSFENGLLEYPQYTRPIEFEGKTVPEVLMSGHHANIRKWRLEQSLRRTMEKRPDLLENRTFTKEEQKLMKQIQETDEE</sequence>
<evidence type="ECO:0000256" key="7">
    <source>
        <dbReference type="ARBA" id="ARBA00022490"/>
    </source>
</evidence>
<dbReference type="RefSeq" id="WP_160625019.1">
    <property type="nucleotide sequence ID" value="NZ_WUUQ01000002.1"/>
</dbReference>
<evidence type="ECO:0000256" key="14">
    <source>
        <dbReference type="ARBA" id="ARBA00047783"/>
    </source>
</evidence>
<dbReference type="InterPro" id="IPR002649">
    <property type="entry name" value="tRNA_m1G_MeTrfase_TrmD"/>
</dbReference>
<dbReference type="InterPro" id="IPR029028">
    <property type="entry name" value="Alpha/beta_knot_MTases"/>
</dbReference>
<dbReference type="FunFam" id="1.10.1270.20:FF:000001">
    <property type="entry name" value="tRNA (guanine-N(1)-)-methyltransferase"/>
    <property type="match status" value="1"/>
</dbReference>
<evidence type="ECO:0000256" key="2">
    <source>
        <dbReference type="ARBA" id="ARBA00004496"/>
    </source>
</evidence>
<evidence type="ECO:0000256" key="4">
    <source>
        <dbReference type="ARBA" id="ARBA00011738"/>
    </source>
</evidence>
<dbReference type="EMBL" id="WUUQ01000002">
    <property type="protein sequence ID" value="MXQ73580.1"/>
    <property type="molecule type" value="Genomic_DNA"/>
</dbReference>
<evidence type="ECO:0000256" key="9">
    <source>
        <dbReference type="ARBA" id="ARBA00022679"/>
    </source>
</evidence>
<dbReference type="GO" id="GO:0052906">
    <property type="term" value="F:tRNA (guanine(37)-N1)-methyltransferase activity"/>
    <property type="evidence" value="ECO:0007669"/>
    <property type="project" value="UniProtKB-UniRule"/>
</dbReference>
<dbReference type="PANTHER" id="PTHR46417">
    <property type="entry name" value="TRNA (GUANINE-N(1)-)-METHYLTRANSFERASE"/>
    <property type="match status" value="1"/>
</dbReference>
<dbReference type="InterPro" id="IPR016009">
    <property type="entry name" value="tRNA_MeTrfase_TRMD/TRM10"/>
</dbReference>
<reference evidence="19 20" key="1">
    <citation type="submission" date="2019-12" db="EMBL/GenBank/DDBJ databases">
        <authorList>
            <person name="Yang R."/>
        </authorList>
    </citation>
    <scope>NUCLEOTIDE SEQUENCE [LARGE SCALE GENOMIC DNA]</scope>
    <source>
        <strain evidence="19 20">DONG20-135</strain>
    </source>
</reference>
<name>A0A6N8U6W6_9FIRM</name>
<evidence type="ECO:0000256" key="3">
    <source>
        <dbReference type="ARBA" id="ARBA00007630"/>
    </source>
</evidence>
<dbReference type="GO" id="GO:0002939">
    <property type="term" value="P:tRNA N1-guanine methylation"/>
    <property type="evidence" value="ECO:0007669"/>
    <property type="project" value="TreeGrafter"/>
</dbReference>
<dbReference type="InterPro" id="IPR029026">
    <property type="entry name" value="tRNA_m1G_MTases_N"/>
</dbReference>
<comment type="caution">
    <text evidence="19">The sequence shown here is derived from an EMBL/GenBank/DDBJ whole genome shotgun (WGS) entry which is preliminary data.</text>
</comment>
<dbReference type="AlphaFoldDB" id="A0A6N8U6W6"/>
<dbReference type="FunFam" id="3.40.1280.10:FF:000001">
    <property type="entry name" value="tRNA (guanine-N(1)-)-methyltransferase"/>
    <property type="match status" value="1"/>
</dbReference>
<feature type="domain" description="tRNA methyltransferase TRMD/TRM10-type" evidence="18">
    <location>
        <begin position="1"/>
        <end position="220"/>
    </location>
</feature>
<keyword evidence="9 15" id="KW-0808">Transferase</keyword>
<comment type="subcellular location">
    <subcellularLocation>
        <location evidence="2 15 17">Cytoplasm</location>
    </subcellularLocation>
</comment>
<dbReference type="SUPFAM" id="SSF75217">
    <property type="entry name" value="alpha/beta knot"/>
    <property type="match status" value="1"/>
</dbReference>
<dbReference type="CDD" id="cd18080">
    <property type="entry name" value="TrmD-like"/>
    <property type="match status" value="1"/>
</dbReference>
<dbReference type="NCBIfam" id="NF000648">
    <property type="entry name" value="PRK00026.1"/>
    <property type="match status" value="1"/>
</dbReference>
<keyword evidence="11 15" id="KW-0819">tRNA processing</keyword>
<dbReference type="HAMAP" id="MF_00605">
    <property type="entry name" value="TrmD"/>
    <property type="match status" value="1"/>
</dbReference>
<keyword evidence="10 15" id="KW-0949">S-adenosyl-L-methionine</keyword>
<dbReference type="Pfam" id="PF01746">
    <property type="entry name" value="tRNA_m1G_MT"/>
    <property type="match status" value="1"/>
</dbReference>
<keyword evidence="8 15" id="KW-0489">Methyltransferase</keyword>
<keyword evidence="20" id="KW-1185">Reference proteome</keyword>
<dbReference type="Proteomes" id="UP000434036">
    <property type="component" value="Unassembled WGS sequence"/>
</dbReference>
<comment type="similarity">
    <text evidence="3 15 17">Belongs to the RNA methyltransferase TrmD family.</text>
</comment>
<evidence type="ECO:0000256" key="12">
    <source>
        <dbReference type="ARBA" id="ARBA00029736"/>
    </source>
</evidence>
<feature type="binding site" evidence="15 16">
    <location>
        <begin position="129"/>
        <end position="134"/>
    </location>
    <ligand>
        <name>S-adenosyl-L-methionine</name>
        <dbReference type="ChEBI" id="CHEBI:59789"/>
    </ligand>
</feature>
<comment type="catalytic activity">
    <reaction evidence="14 15 17">
        <text>guanosine(37) in tRNA + S-adenosyl-L-methionine = N(1)-methylguanosine(37) in tRNA + S-adenosyl-L-homocysteine + H(+)</text>
        <dbReference type="Rhea" id="RHEA:36899"/>
        <dbReference type="Rhea" id="RHEA-COMP:10145"/>
        <dbReference type="Rhea" id="RHEA-COMP:10147"/>
        <dbReference type="ChEBI" id="CHEBI:15378"/>
        <dbReference type="ChEBI" id="CHEBI:57856"/>
        <dbReference type="ChEBI" id="CHEBI:59789"/>
        <dbReference type="ChEBI" id="CHEBI:73542"/>
        <dbReference type="ChEBI" id="CHEBI:74269"/>
        <dbReference type="EC" id="2.1.1.228"/>
    </reaction>
</comment>
<evidence type="ECO:0000256" key="15">
    <source>
        <dbReference type="HAMAP-Rule" id="MF_00605"/>
    </source>
</evidence>
<evidence type="ECO:0000256" key="17">
    <source>
        <dbReference type="RuleBase" id="RU003464"/>
    </source>
</evidence>
<evidence type="ECO:0000256" key="5">
    <source>
        <dbReference type="ARBA" id="ARBA00012807"/>
    </source>
</evidence>
<protein>
    <recommendedName>
        <fullName evidence="6 15">tRNA (guanine-N(1)-)-methyltransferase</fullName>
        <ecNumber evidence="5 15">2.1.1.228</ecNumber>
    </recommendedName>
    <alternativeName>
        <fullName evidence="12 15">M1G-methyltransferase</fullName>
    </alternativeName>
    <alternativeName>
        <fullName evidence="13 15">tRNA [GM37] methyltransferase</fullName>
    </alternativeName>
</protein>
<comment type="function">
    <text evidence="1 15 17">Specifically methylates guanosine-37 in various tRNAs.</text>
</comment>
<accession>A0A6N8U6W6</accession>
<dbReference type="InterPro" id="IPR023148">
    <property type="entry name" value="tRNA_m1G_MeTrfase_C_sf"/>
</dbReference>
<evidence type="ECO:0000256" key="11">
    <source>
        <dbReference type="ARBA" id="ARBA00022694"/>
    </source>
</evidence>
<gene>
    <name evidence="15 19" type="primary">trmD</name>
    <name evidence="19" type="ORF">GSF08_06490</name>
</gene>